<accession>A0AAW0PLU7</accession>
<reference evidence="2" key="1">
    <citation type="submission" date="2024-04" db="EMBL/GenBank/DDBJ databases">
        <title>Salinicola lusitanus LLJ914,a marine bacterium isolated from the Okinawa Trough.</title>
        <authorList>
            <person name="Li J."/>
        </authorList>
    </citation>
    <scope>NUCLEOTIDE SEQUENCE [LARGE SCALE GENOMIC DNA]</scope>
</reference>
<dbReference type="Proteomes" id="UP001460270">
    <property type="component" value="Unassembled WGS sequence"/>
</dbReference>
<dbReference type="AlphaFoldDB" id="A0AAW0PLU7"/>
<proteinExistence type="predicted"/>
<dbReference type="EMBL" id="JBBPFD010000004">
    <property type="protein sequence ID" value="KAK7930592.1"/>
    <property type="molecule type" value="Genomic_DNA"/>
</dbReference>
<protein>
    <submittedName>
        <fullName evidence="1">Uncharacterized protein</fullName>
    </submittedName>
</protein>
<name>A0AAW0PLU7_9GOBI</name>
<sequence length="129" mass="14039">MSRVRRVSCYTCTPQSPGDIQILERWKAAAHQTLSRAHKALLSVAVAQTYNTLMKEVGKPGQGLVRVHIHKHTRFKGNVVLHLDQTRNDNRVGNVADSQVGPGPGSGLESKLYNSELKLSRGGASLATL</sequence>
<keyword evidence="2" id="KW-1185">Reference proteome</keyword>
<comment type="caution">
    <text evidence="1">The sequence shown here is derived from an EMBL/GenBank/DDBJ whole genome shotgun (WGS) entry which is preliminary data.</text>
</comment>
<evidence type="ECO:0000313" key="2">
    <source>
        <dbReference type="Proteomes" id="UP001460270"/>
    </source>
</evidence>
<gene>
    <name evidence="1" type="ORF">WMY93_006987</name>
</gene>
<organism evidence="1 2">
    <name type="scientific">Mugilogobius chulae</name>
    <name type="common">yellowstripe goby</name>
    <dbReference type="NCBI Taxonomy" id="88201"/>
    <lineage>
        <taxon>Eukaryota</taxon>
        <taxon>Metazoa</taxon>
        <taxon>Chordata</taxon>
        <taxon>Craniata</taxon>
        <taxon>Vertebrata</taxon>
        <taxon>Euteleostomi</taxon>
        <taxon>Actinopterygii</taxon>
        <taxon>Neopterygii</taxon>
        <taxon>Teleostei</taxon>
        <taxon>Neoteleostei</taxon>
        <taxon>Acanthomorphata</taxon>
        <taxon>Gobiaria</taxon>
        <taxon>Gobiiformes</taxon>
        <taxon>Gobioidei</taxon>
        <taxon>Gobiidae</taxon>
        <taxon>Gobionellinae</taxon>
        <taxon>Mugilogobius</taxon>
    </lineage>
</organism>
<evidence type="ECO:0000313" key="1">
    <source>
        <dbReference type="EMBL" id="KAK7930592.1"/>
    </source>
</evidence>